<protein>
    <submittedName>
        <fullName evidence="1">Uncharacterized protein</fullName>
    </submittedName>
</protein>
<accession>A0A090J3Y0</accession>
<evidence type="ECO:0000313" key="2">
    <source>
        <dbReference type="EMBL" id="KIO71291.1"/>
    </source>
</evidence>
<proteinExistence type="predicted"/>
<keyword evidence="4" id="KW-1185">Reference proteome</keyword>
<evidence type="ECO:0000313" key="1">
    <source>
        <dbReference type="EMBL" id="CEE02585.1"/>
    </source>
</evidence>
<dbReference type="Gene3D" id="3.40.50.300">
    <property type="entry name" value="P-loop containing nucleotide triphosphate hydrolases"/>
    <property type="match status" value="1"/>
</dbReference>
<dbReference type="GO" id="GO:0009236">
    <property type="term" value="P:cobalamin biosynthetic process"/>
    <property type="evidence" value="ECO:0007669"/>
    <property type="project" value="UniProtKB-UniPathway"/>
</dbReference>
<dbReference type="KEGG" id="bthv:CQJ30_15215"/>
<dbReference type="GO" id="GO:0043752">
    <property type="term" value="F:adenosylcobinamide kinase activity"/>
    <property type="evidence" value="ECO:0007669"/>
    <property type="project" value="InterPro"/>
</dbReference>
<reference evidence="1 4" key="1">
    <citation type="submission" date="2014-07" db="EMBL/GenBank/DDBJ databases">
        <authorList>
            <person name="Wibberg Daniel"/>
        </authorList>
    </citation>
    <scope>NUCLEOTIDE SEQUENCE [LARGE SCALE GENOMIC DNA]</scope>
</reference>
<dbReference type="InterPro" id="IPR003203">
    <property type="entry name" value="CobU/CobP"/>
</dbReference>
<gene>
    <name evidence="2" type="ORF">B4167_0245</name>
    <name evidence="1" type="ORF">BT1A1_2792</name>
</gene>
<dbReference type="SUPFAM" id="SSF52540">
    <property type="entry name" value="P-loop containing nucleoside triphosphate hydrolases"/>
    <property type="match status" value="1"/>
</dbReference>
<dbReference type="EMBL" id="CCRF01000079">
    <property type="protein sequence ID" value="CEE02585.1"/>
    <property type="molecule type" value="Genomic_DNA"/>
</dbReference>
<dbReference type="STRING" id="35841.B4167_0245"/>
<sequence length="141" mass="16097">MHFVTGGAFNGKSNWVRKTYPINDQNSTWVSGYAGEQIPDSLLPATEYWIVSGIEQYVKDWLIACDEKAVREKWLGKLTEWSCLDGDQTMILIGSDISKGIVPASHEERLWRDVTGRIFQDTAKICDRVDVIWYGINIQIK</sequence>
<name>A0A090J3Y0_9BACI</name>
<dbReference type="OrthoDB" id="1766664at2"/>
<dbReference type="eggNOG" id="COG2087">
    <property type="taxonomic scope" value="Bacteria"/>
</dbReference>
<dbReference type="GO" id="GO:0000166">
    <property type="term" value="F:nucleotide binding"/>
    <property type="evidence" value="ECO:0007669"/>
    <property type="project" value="InterPro"/>
</dbReference>
<dbReference type="RefSeq" id="WP_034772211.1">
    <property type="nucleotide sequence ID" value="NZ_CCRF01000079.1"/>
</dbReference>
<reference evidence="2 3" key="2">
    <citation type="submission" date="2015-01" db="EMBL/GenBank/DDBJ databases">
        <title>Draft Genome Sequences of Four Bacillus thermoamylovorans Strains, Isolated From Food Products.</title>
        <authorList>
            <person name="Krawcyk A.O."/>
            <person name="Berendsen E.M."/>
            <person name="Eijlander R.T."/>
            <person name="de Jong A."/>
            <person name="Wells-Bennik M."/>
            <person name="Kuipers O.P."/>
        </authorList>
    </citation>
    <scope>NUCLEOTIDE SEQUENCE [LARGE SCALE GENOMIC DNA]</scope>
    <source>
        <strain evidence="2 3">B4167</strain>
    </source>
</reference>
<evidence type="ECO:0000313" key="3">
    <source>
        <dbReference type="Proteomes" id="UP000032076"/>
    </source>
</evidence>
<dbReference type="PATRIC" id="fig|35841.6.peg.1018"/>
<dbReference type="Proteomes" id="UP000032076">
    <property type="component" value="Unassembled WGS sequence"/>
</dbReference>
<dbReference type="UniPathway" id="UPA00148">
    <property type="reaction ID" value="UER00236"/>
</dbReference>
<organism evidence="1 4">
    <name type="scientific">Caldibacillus thermoamylovorans</name>
    <dbReference type="NCBI Taxonomy" id="35841"/>
    <lineage>
        <taxon>Bacteria</taxon>
        <taxon>Bacillati</taxon>
        <taxon>Bacillota</taxon>
        <taxon>Bacilli</taxon>
        <taxon>Bacillales</taxon>
        <taxon>Bacillaceae</taxon>
        <taxon>Caldibacillus</taxon>
    </lineage>
</organism>
<evidence type="ECO:0000313" key="4">
    <source>
        <dbReference type="Proteomes" id="UP000040576"/>
    </source>
</evidence>
<dbReference type="EMBL" id="JXLU01000131">
    <property type="protein sequence ID" value="KIO71291.1"/>
    <property type="molecule type" value="Genomic_DNA"/>
</dbReference>
<dbReference type="GeneID" id="92962125"/>
<dbReference type="InterPro" id="IPR027417">
    <property type="entry name" value="P-loop_NTPase"/>
</dbReference>
<dbReference type="Proteomes" id="UP000040576">
    <property type="component" value="Unassembled WGS sequence"/>
</dbReference>
<dbReference type="Pfam" id="PF02283">
    <property type="entry name" value="CobU"/>
    <property type="match status" value="1"/>
</dbReference>
<dbReference type="AlphaFoldDB" id="A0A090J3Y0"/>